<dbReference type="PROSITE" id="PS51038">
    <property type="entry name" value="BAH"/>
    <property type="match status" value="1"/>
</dbReference>
<dbReference type="GO" id="GO:0006368">
    <property type="term" value="P:transcription elongation by RNA polymerase II"/>
    <property type="evidence" value="ECO:0007669"/>
    <property type="project" value="TreeGrafter"/>
</dbReference>
<protein>
    <submittedName>
        <fullName evidence="12">Bromodomain-containing protein</fullName>
    </submittedName>
</protein>
<dbReference type="InterPro" id="IPR001487">
    <property type="entry name" value="Bromodomain"/>
</dbReference>
<sequence>MSSPAAETAAPAPEVKVEDSIVADSGVPDATERAAPAASPEAGLTKKEFDMMTSILHRISNYRDEDGRDISKEFQRIVNRRLLPDYFDIIKEPVAFSTLRQKIGKKQYATFKEFVRDFALISHNAQVYNRPSALVYGDAVALRELFKAELKKLVDNNTITAEDAELPDLGEIPEVEDSPPPDPDDEDAEPEPEEDEEEDEEDEEDDETDDDRPRRNRKRNRRSSAGAKRDGKAEEGSKDDPDSQKKRGRPPKVHTPMEARINTLLKGLRKFKNPGGDLKILPFEKLPDKSQMPEYYQEIKNPIAMDLIKRKAKRKKYHSVDQALKDLDLMFENAKTYNLETSQVYQDAVDLQKEAKALAEQEKKKPDSDFVDEDGRLPLPEILYNGELWKVGDWIHLSNPNDVTKPIVAQIYRTWQDPEGQKWINACWYYRPEQTVHRYEKHFYDNEVVKTGQYRDHKIEEVVDRCFVMFFTRYNKGRPRGFPADKEVYVCEARYNEEKFKLNKIKTWASCVPDEVREKDYEMDLFDAPRKMRKVPSPIKHLLREDAKEDDPLPKPTWGAPNAPPIVGAVHRRPREANESPPPEPTPSPPPPSPEPVRRPIVSDRPRYDSQGDISMAGNLAPAPLPSPSANQSSSLNAYGQQFAQARPSPSPAPLMQQNSYGSHTSSSNHSAMPQTPLYPTQNTYPQYAPSPTPVAQHSNPMGNYNHYQGGAVAPRPVVQPSTSHTGHSGHTNTYNPPRPVEVWTLADTANASIPADIRAQFHHDEYGKIIFFTSPPLDANPVPEEVQNLGHSLKYLADKARNKEADEKKRKAREIELEAVATERLKRIKADEEASKQWMLDQKVKALKTWSAENEKGTDELYKKLYGDDWQQVKELDLAKLAVQQEQAFNKQKELEKFKKERKGKDEVKITGFKWV</sequence>
<evidence type="ECO:0000259" key="10">
    <source>
        <dbReference type="PROSITE" id="PS50014"/>
    </source>
</evidence>
<dbReference type="AlphaFoldDB" id="A0A2J6Q2I2"/>
<keyword evidence="5 8" id="KW-0103">Bromodomain</keyword>
<dbReference type="PANTHER" id="PTHR16062">
    <property type="entry name" value="SWI/SNF-RELATED"/>
    <property type="match status" value="1"/>
</dbReference>
<feature type="compositionally biased region" description="Low complexity" evidence="9">
    <location>
        <begin position="722"/>
        <end position="732"/>
    </location>
</feature>
<keyword evidence="2" id="KW-0677">Repeat</keyword>
<dbReference type="PROSITE" id="PS00633">
    <property type="entry name" value="BROMODOMAIN_1"/>
    <property type="match status" value="1"/>
</dbReference>
<dbReference type="CDD" id="cd05522">
    <property type="entry name" value="Bromo_Rsc1_2_II"/>
    <property type="match status" value="1"/>
</dbReference>
<feature type="compositionally biased region" description="Basic and acidic residues" evidence="9">
    <location>
        <begin position="596"/>
        <end position="610"/>
    </location>
</feature>
<dbReference type="Pfam" id="PF01426">
    <property type="entry name" value="BAH"/>
    <property type="match status" value="1"/>
</dbReference>
<dbReference type="PRINTS" id="PR00503">
    <property type="entry name" value="BROMODOMAIN"/>
</dbReference>
<dbReference type="OrthoDB" id="1742084at2759"/>
<dbReference type="PROSITE" id="PS50014">
    <property type="entry name" value="BROMODOMAIN_2"/>
    <property type="match status" value="2"/>
</dbReference>
<keyword evidence="6" id="KW-0804">Transcription</keyword>
<proteinExistence type="predicted"/>
<keyword evidence="13" id="KW-1185">Reference proteome</keyword>
<dbReference type="GO" id="GO:0003682">
    <property type="term" value="F:chromatin binding"/>
    <property type="evidence" value="ECO:0007669"/>
    <property type="project" value="InterPro"/>
</dbReference>
<dbReference type="GO" id="GO:0006338">
    <property type="term" value="P:chromatin remodeling"/>
    <property type="evidence" value="ECO:0007669"/>
    <property type="project" value="InterPro"/>
</dbReference>
<feature type="domain" description="Bromo" evidence="10">
    <location>
        <begin position="66"/>
        <end position="136"/>
    </location>
</feature>
<evidence type="ECO:0000256" key="6">
    <source>
        <dbReference type="ARBA" id="ARBA00023163"/>
    </source>
</evidence>
<name>A0A2J6Q2I2_9HELO</name>
<feature type="compositionally biased region" description="Low complexity" evidence="9">
    <location>
        <begin position="659"/>
        <end position="671"/>
    </location>
</feature>
<feature type="region of interest" description="Disordered" evidence="9">
    <location>
        <begin position="1"/>
        <end position="41"/>
    </location>
</feature>
<feature type="compositionally biased region" description="Polar residues" evidence="9">
    <location>
        <begin position="694"/>
        <end position="707"/>
    </location>
</feature>
<feature type="compositionally biased region" description="Polar residues" evidence="9">
    <location>
        <begin position="672"/>
        <end position="686"/>
    </location>
</feature>
<dbReference type="Gene3D" id="1.20.920.10">
    <property type="entry name" value="Bromodomain-like"/>
    <property type="match status" value="2"/>
</dbReference>
<evidence type="ECO:0000313" key="13">
    <source>
        <dbReference type="Proteomes" id="UP000235672"/>
    </source>
</evidence>
<gene>
    <name evidence="12" type="ORF">NA56DRAFT_573598</name>
</gene>
<feature type="domain" description="Bromo" evidence="10">
    <location>
        <begin position="282"/>
        <end position="345"/>
    </location>
</feature>
<evidence type="ECO:0000313" key="12">
    <source>
        <dbReference type="EMBL" id="PMD20487.1"/>
    </source>
</evidence>
<dbReference type="GO" id="GO:0016586">
    <property type="term" value="C:RSC-type complex"/>
    <property type="evidence" value="ECO:0007669"/>
    <property type="project" value="InterPro"/>
</dbReference>
<dbReference type="SMART" id="SM00297">
    <property type="entry name" value="BROMO"/>
    <property type="match status" value="2"/>
</dbReference>
<comment type="subcellular location">
    <subcellularLocation>
        <location evidence="1">Nucleus</location>
    </subcellularLocation>
</comment>
<dbReference type="SMART" id="SM00439">
    <property type="entry name" value="BAH"/>
    <property type="match status" value="1"/>
</dbReference>
<feature type="compositionally biased region" description="Low complexity" evidence="9">
    <location>
        <begin position="628"/>
        <end position="638"/>
    </location>
</feature>
<dbReference type="SUPFAM" id="SSF47370">
    <property type="entry name" value="Bromodomain"/>
    <property type="match status" value="2"/>
</dbReference>
<dbReference type="Proteomes" id="UP000235672">
    <property type="component" value="Unassembled WGS sequence"/>
</dbReference>
<evidence type="ECO:0000256" key="1">
    <source>
        <dbReference type="ARBA" id="ARBA00004123"/>
    </source>
</evidence>
<evidence type="ECO:0000256" key="8">
    <source>
        <dbReference type="PROSITE-ProRule" id="PRU00035"/>
    </source>
</evidence>
<evidence type="ECO:0000256" key="7">
    <source>
        <dbReference type="ARBA" id="ARBA00023242"/>
    </source>
</evidence>
<dbReference type="InterPro" id="IPR043151">
    <property type="entry name" value="BAH_sf"/>
</dbReference>
<dbReference type="STRING" id="1745343.A0A2J6Q2I2"/>
<feature type="compositionally biased region" description="Low complexity" evidence="9">
    <location>
        <begin position="1"/>
        <end position="14"/>
    </location>
</feature>
<evidence type="ECO:0000256" key="4">
    <source>
        <dbReference type="ARBA" id="ARBA00023015"/>
    </source>
</evidence>
<evidence type="ECO:0000256" key="3">
    <source>
        <dbReference type="ARBA" id="ARBA00022853"/>
    </source>
</evidence>
<keyword evidence="4" id="KW-0805">Transcription regulation</keyword>
<evidence type="ECO:0000259" key="11">
    <source>
        <dbReference type="PROSITE" id="PS51038"/>
    </source>
</evidence>
<dbReference type="InterPro" id="IPR048047">
    <property type="entry name" value="RSC1/2_bromodom"/>
</dbReference>
<feature type="compositionally biased region" description="Acidic residues" evidence="9">
    <location>
        <begin position="162"/>
        <end position="210"/>
    </location>
</feature>
<dbReference type="EMBL" id="KZ613484">
    <property type="protein sequence ID" value="PMD20487.1"/>
    <property type="molecule type" value="Genomic_DNA"/>
</dbReference>
<dbReference type="InterPro" id="IPR018359">
    <property type="entry name" value="Bromodomain_CS"/>
</dbReference>
<feature type="region of interest" description="Disordered" evidence="9">
    <location>
        <begin position="545"/>
        <end position="738"/>
    </location>
</feature>
<evidence type="ECO:0000256" key="5">
    <source>
        <dbReference type="ARBA" id="ARBA00023117"/>
    </source>
</evidence>
<dbReference type="FunFam" id="1.20.920.10:FF:000048">
    <property type="entry name" value="RSC complex subunit (RSC1), putative"/>
    <property type="match status" value="1"/>
</dbReference>
<evidence type="ECO:0000256" key="9">
    <source>
        <dbReference type="SAM" id="MobiDB-lite"/>
    </source>
</evidence>
<dbReference type="InterPro" id="IPR036427">
    <property type="entry name" value="Bromodomain-like_sf"/>
</dbReference>
<reference evidence="12 13" key="1">
    <citation type="submission" date="2016-05" db="EMBL/GenBank/DDBJ databases">
        <title>A degradative enzymes factory behind the ericoid mycorrhizal symbiosis.</title>
        <authorList>
            <consortium name="DOE Joint Genome Institute"/>
            <person name="Martino E."/>
            <person name="Morin E."/>
            <person name="Grelet G."/>
            <person name="Kuo A."/>
            <person name="Kohler A."/>
            <person name="Daghino S."/>
            <person name="Barry K."/>
            <person name="Choi C."/>
            <person name="Cichocki N."/>
            <person name="Clum A."/>
            <person name="Copeland A."/>
            <person name="Hainaut M."/>
            <person name="Haridas S."/>
            <person name="Labutti K."/>
            <person name="Lindquist E."/>
            <person name="Lipzen A."/>
            <person name="Khouja H.-R."/>
            <person name="Murat C."/>
            <person name="Ohm R."/>
            <person name="Olson A."/>
            <person name="Spatafora J."/>
            <person name="Veneault-Fourrey C."/>
            <person name="Henrissat B."/>
            <person name="Grigoriev I."/>
            <person name="Martin F."/>
            <person name="Perotto S."/>
        </authorList>
    </citation>
    <scope>NUCLEOTIDE SEQUENCE [LARGE SCALE GENOMIC DNA]</scope>
    <source>
        <strain evidence="12 13">UAMH 7357</strain>
    </source>
</reference>
<dbReference type="CDD" id="cd04369">
    <property type="entry name" value="Bromodomain"/>
    <property type="match status" value="1"/>
</dbReference>
<dbReference type="InterPro" id="IPR037382">
    <property type="entry name" value="Rsc/polybromo"/>
</dbReference>
<accession>A0A2J6Q2I2</accession>
<feature type="region of interest" description="Disordered" evidence="9">
    <location>
        <begin position="161"/>
        <end position="258"/>
    </location>
</feature>
<dbReference type="Gene3D" id="2.30.30.490">
    <property type="match status" value="1"/>
</dbReference>
<dbReference type="CDD" id="cd04717">
    <property type="entry name" value="BAH_polybromo"/>
    <property type="match status" value="1"/>
</dbReference>
<keyword evidence="7" id="KW-0539">Nucleus</keyword>
<feature type="compositionally biased region" description="Basic and acidic residues" evidence="9">
    <location>
        <begin position="227"/>
        <end position="245"/>
    </location>
</feature>
<organism evidence="12 13">
    <name type="scientific">Hyaloscypha hepaticicola</name>
    <dbReference type="NCBI Taxonomy" id="2082293"/>
    <lineage>
        <taxon>Eukaryota</taxon>
        <taxon>Fungi</taxon>
        <taxon>Dikarya</taxon>
        <taxon>Ascomycota</taxon>
        <taxon>Pezizomycotina</taxon>
        <taxon>Leotiomycetes</taxon>
        <taxon>Helotiales</taxon>
        <taxon>Hyaloscyphaceae</taxon>
        <taxon>Hyaloscypha</taxon>
    </lineage>
</organism>
<evidence type="ECO:0000256" key="2">
    <source>
        <dbReference type="ARBA" id="ARBA00022737"/>
    </source>
</evidence>
<keyword evidence="3" id="KW-0156">Chromatin regulator</keyword>
<feature type="compositionally biased region" description="Pro residues" evidence="9">
    <location>
        <begin position="580"/>
        <end position="595"/>
    </location>
</feature>
<feature type="domain" description="BAH" evidence="11">
    <location>
        <begin position="387"/>
        <end position="506"/>
    </location>
</feature>
<dbReference type="Pfam" id="PF00439">
    <property type="entry name" value="Bromodomain"/>
    <property type="match status" value="2"/>
</dbReference>
<dbReference type="PANTHER" id="PTHR16062:SF21">
    <property type="entry name" value="CHROMATIN STRUCTURE-REMODELING COMPLEX SUBUNIT RSC1-RELATED"/>
    <property type="match status" value="1"/>
</dbReference>
<dbReference type="InterPro" id="IPR001025">
    <property type="entry name" value="BAH_dom"/>
</dbReference>
<dbReference type="FunFam" id="2.30.30.490:FF:000015">
    <property type="entry name" value="Chromatin structure-remodeling complex subunit RSC1"/>
    <property type="match status" value="1"/>
</dbReference>